<protein>
    <submittedName>
        <fullName evidence="1">Uncharacterized protein</fullName>
    </submittedName>
</protein>
<evidence type="ECO:0000313" key="2">
    <source>
        <dbReference type="Proteomes" id="UP000011115"/>
    </source>
</evidence>
<evidence type="ECO:0000313" key="1">
    <source>
        <dbReference type="EnsemblPlants" id="PGSC0003DMT400063929"/>
    </source>
</evidence>
<dbReference type="Proteomes" id="UP000011115">
    <property type="component" value="Unassembled WGS sequence"/>
</dbReference>
<dbReference type="EnsemblPlants" id="PGSC0003DMT400063929">
    <property type="protein sequence ID" value="PGSC0003DMT400063929"/>
    <property type="gene ID" value="PGSC0003DMG402024846"/>
</dbReference>
<dbReference type="Gramene" id="PGSC0003DMT400063929">
    <property type="protein sequence ID" value="PGSC0003DMT400063929"/>
    <property type="gene ID" value="PGSC0003DMG402024846"/>
</dbReference>
<sequence>MCQTTEFTYSNWNVVIKLAEGKVESLEMTKFSEAAVSIDGLVKNAARKIEAYDMTRKSIASYTIPLTTISCNIPGQSLGSGLIVTVMYILINNCEAFLKLKQIKSVIAGTEMLPSICELRLLDKKYNK</sequence>
<organism evidence="1 2">
    <name type="scientific">Solanum tuberosum</name>
    <name type="common">Potato</name>
    <dbReference type="NCBI Taxonomy" id="4113"/>
    <lineage>
        <taxon>Eukaryota</taxon>
        <taxon>Viridiplantae</taxon>
        <taxon>Streptophyta</taxon>
        <taxon>Embryophyta</taxon>
        <taxon>Tracheophyta</taxon>
        <taxon>Spermatophyta</taxon>
        <taxon>Magnoliopsida</taxon>
        <taxon>eudicotyledons</taxon>
        <taxon>Gunneridae</taxon>
        <taxon>Pentapetalae</taxon>
        <taxon>asterids</taxon>
        <taxon>lamiids</taxon>
        <taxon>Solanales</taxon>
        <taxon>Solanaceae</taxon>
        <taxon>Solanoideae</taxon>
        <taxon>Solaneae</taxon>
        <taxon>Solanum</taxon>
    </lineage>
</organism>
<keyword evidence="2" id="KW-1185">Reference proteome</keyword>
<dbReference type="AlphaFoldDB" id="M1CBG5"/>
<dbReference type="HOGENOM" id="CLU_1985576_0_0_1"/>
<proteinExistence type="predicted"/>
<reference evidence="2" key="1">
    <citation type="journal article" date="2011" name="Nature">
        <title>Genome sequence and analysis of the tuber crop potato.</title>
        <authorList>
            <consortium name="The Potato Genome Sequencing Consortium"/>
        </authorList>
    </citation>
    <scope>NUCLEOTIDE SEQUENCE [LARGE SCALE GENOMIC DNA]</scope>
    <source>
        <strain evidence="2">cv. DM1-3 516 R44</strain>
    </source>
</reference>
<accession>M1CBG5</accession>
<reference evidence="1" key="2">
    <citation type="submission" date="2015-06" db="UniProtKB">
        <authorList>
            <consortium name="EnsemblPlants"/>
        </authorList>
    </citation>
    <scope>IDENTIFICATION</scope>
    <source>
        <strain evidence="1">DM1-3 516 R44</strain>
    </source>
</reference>
<name>M1CBG5_SOLTU</name>
<dbReference type="PaxDb" id="4113-PGSC0003DMT400063929"/>
<dbReference type="InParanoid" id="M1CBG5"/>